<protein>
    <submittedName>
        <fullName evidence="3">Uncharacterized protein</fullName>
    </submittedName>
</protein>
<dbReference type="AlphaFoldDB" id="A0A9W6P8Q5"/>
<comment type="caution">
    <text evidence="3">The sequence shown here is derived from an EMBL/GenBank/DDBJ whole genome shotgun (WGS) entry which is preliminary data.</text>
</comment>
<evidence type="ECO:0000256" key="2">
    <source>
        <dbReference type="SAM" id="Phobius"/>
    </source>
</evidence>
<evidence type="ECO:0000313" key="4">
    <source>
        <dbReference type="Proteomes" id="UP001165092"/>
    </source>
</evidence>
<keyword evidence="2" id="KW-0812">Transmembrane</keyword>
<gene>
    <name evidence="3" type="ORF">Nans01_34080</name>
</gene>
<organism evidence="3 4">
    <name type="scientific">Nocardiopsis ansamitocini</name>
    <dbReference type="NCBI Taxonomy" id="1670832"/>
    <lineage>
        <taxon>Bacteria</taxon>
        <taxon>Bacillati</taxon>
        <taxon>Actinomycetota</taxon>
        <taxon>Actinomycetes</taxon>
        <taxon>Streptosporangiales</taxon>
        <taxon>Nocardiopsidaceae</taxon>
        <taxon>Nocardiopsis</taxon>
    </lineage>
</organism>
<keyword evidence="2" id="KW-0472">Membrane</keyword>
<feature type="compositionally biased region" description="Acidic residues" evidence="1">
    <location>
        <begin position="264"/>
        <end position="274"/>
    </location>
</feature>
<sequence>MRTGASRRRREWPAQRVVVTGAPRLGAVRGAGARCLLRLGGRRRGKLASGLLAQRVVQCLAGHRGGRIRSGGIAALSALAETCQHRQRIRTDGGRRLRGRSATPPRAAGVLRRVVLGVGYHRHGLGGLVAGVAARPCRIAVLVVVDRRIIGQARPEIVVGEPVVPVAPLLGHGVTAAAGALLAGTAGLGLGAGAPATARARCGLLVRLDVVVLIDIVRGSGAAGTPRPAFLLVVLHALVFGGVVLVVVVVLVVAGPQGTQPQDDQQEYDDDDDDDKRSNHGVRTTLGPAA</sequence>
<keyword evidence="2" id="KW-1133">Transmembrane helix</keyword>
<proteinExistence type="predicted"/>
<accession>A0A9W6P8Q5</accession>
<reference evidence="3" key="1">
    <citation type="submission" date="2023-02" db="EMBL/GenBank/DDBJ databases">
        <title>Nocardiopsis ansamitocini NBRC 112285.</title>
        <authorList>
            <person name="Ichikawa N."/>
            <person name="Sato H."/>
            <person name="Tonouchi N."/>
        </authorList>
    </citation>
    <scope>NUCLEOTIDE SEQUENCE</scope>
    <source>
        <strain evidence="3">NBRC 112285</strain>
    </source>
</reference>
<keyword evidence="4" id="KW-1185">Reference proteome</keyword>
<evidence type="ECO:0000313" key="3">
    <source>
        <dbReference type="EMBL" id="GLU49057.1"/>
    </source>
</evidence>
<evidence type="ECO:0000256" key="1">
    <source>
        <dbReference type="SAM" id="MobiDB-lite"/>
    </source>
</evidence>
<feature type="transmembrane region" description="Helical" evidence="2">
    <location>
        <begin position="229"/>
        <end position="254"/>
    </location>
</feature>
<name>A0A9W6P8Q5_9ACTN</name>
<dbReference type="EMBL" id="BSQG01000005">
    <property type="protein sequence ID" value="GLU49057.1"/>
    <property type="molecule type" value="Genomic_DNA"/>
</dbReference>
<feature type="region of interest" description="Disordered" evidence="1">
    <location>
        <begin position="258"/>
        <end position="290"/>
    </location>
</feature>
<dbReference type="Proteomes" id="UP001165092">
    <property type="component" value="Unassembled WGS sequence"/>
</dbReference>